<organism evidence="1 2">
    <name type="scientific">Kingella kingae ATCC 23330</name>
    <dbReference type="NCBI Taxonomy" id="887327"/>
    <lineage>
        <taxon>Bacteria</taxon>
        <taxon>Pseudomonadati</taxon>
        <taxon>Pseudomonadota</taxon>
        <taxon>Betaproteobacteria</taxon>
        <taxon>Neisseriales</taxon>
        <taxon>Neisseriaceae</taxon>
        <taxon>Kingella</taxon>
    </lineage>
</organism>
<dbReference type="HOGENOM" id="CLU_3099781_0_0_4"/>
<keyword evidence="2" id="KW-1185">Reference proteome</keyword>
<proteinExistence type="predicted"/>
<evidence type="ECO:0000313" key="2">
    <source>
        <dbReference type="Proteomes" id="UP000004207"/>
    </source>
</evidence>
<comment type="caution">
    <text evidence="1">The sequence shown here is derived from an EMBL/GenBank/DDBJ whole genome shotgun (WGS) entry which is preliminary data.</text>
</comment>
<dbReference type="EMBL" id="AFHS01000052">
    <property type="protein sequence ID" value="EGK07928.1"/>
    <property type="molecule type" value="Genomic_DNA"/>
</dbReference>
<accession>F5S8V2</accession>
<protein>
    <submittedName>
        <fullName evidence="1">Uncharacterized protein</fullName>
    </submittedName>
</protein>
<dbReference type="Proteomes" id="UP000004207">
    <property type="component" value="Unassembled WGS sequence"/>
</dbReference>
<name>F5S8V2_KINKI</name>
<gene>
    <name evidence="1" type="ORF">HMPREF0476_1635</name>
</gene>
<reference evidence="1 2" key="1">
    <citation type="submission" date="2011-04" db="EMBL/GenBank/DDBJ databases">
        <authorList>
            <person name="Muzny D."/>
            <person name="Qin X."/>
            <person name="Deng J."/>
            <person name="Jiang H."/>
            <person name="Liu Y."/>
            <person name="Qu J."/>
            <person name="Song X.-Z."/>
            <person name="Zhang L."/>
            <person name="Thornton R."/>
            <person name="Coyle M."/>
            <person name="Francisco L."/>
            <person name="Jackson L."/>
            <person name="Javaid M."/>
            <person name="Korchina V."/>
            <person name="Kovar C."/>
            <person name="Mata R."/>
            <person name="Mathew T."/>
            <person name="Ngo R."/>
            <person name="Nguyen L."/>
            <person name="Nguyen N."/>
            <person name="Okwuonu G."/>
            <person name="Ongeri F."/>
            <person name="Pham C."/>
            <person name="Simmons D."/>
            <person name="Wilczek-Boney K."/>
            <person name="Hale W."/>
            <person name="Jakkamsetti A."/>
            <person name="Pham P."/>
            <person name="Ruth R."/>
            <person name="San Lucas F."/>
            <person name="Warren J."/>
            <person name="Zhang J."/>
            <person name="Zhao Z."/>
            <person name="Zhou C."/>
            <person name="Zhu D."/>
            <person name="Lee S."/>
            <person name="Bess C."/>
            <person name="Blankenburg K."/>
            <person name="Forbes L."/>
            <person name="Fu Q."/>
            <person name="Gubbala S."/>
            <person name="Hirani K."/>
            <person name="Jayaseelan J.C."/>
            <person name="Lara F."/>
            <person name="Munidasa M."/>
            <person name="Palculict T."/>
            <person name="Patil S."/>
            <person name="Pu L.-L."/>
            <person name="Saada N."/>
            <person name="Tang L."/>
            <person name="Weissenberger G."/>
            <person name="Zhu Y."/>
            <person name="Hemphill L."/>
            <person name="Shang Y."/>
            <person name="Youmans B."/>
            <person name="Ayvaz T."/>
            <person name="Ross M."/>
            <person name="Santibanez J."/>
            <person name="Aqrawi P."/>
            <person name="Gross S."/>
            <person name="Joshi V."/>
            <person name="Fowler G."/>
            <person name="Nazareth L."/>
            <person name="Reid J."/>
            <person name="Worley K."/>
            <person name="Petrosino J."/>
            <person name="Highlander S."/>
            <person name="Gibbs R."/>
        </authorList>
    </citation>
    <scope>NUCLEOTIDE SEQUENCE [LARGE SCALE GENOMIC DNA]</scope>
    <source>
        <strain evidence="1 2">ATCC 23330</strain>
    </source>
</reference>
<dbReference type="AlphaFoldDB" id="F5S8V2"/>
<sequence length="51" mass="6011">MQAAFESLKKQPALIFYIVDLNKNETRRQRPPCTISTLATQYRCHFNQLLI</sequence>
<evidence type="ECO:0000313" key="1">
    <source>
        <dbReference type="EMBL" id="EGK07928.1"/>
    </source>
</evidence>